<gene>
    <name evidence="2" type="ORF">HPP92_015441</name>
</gene>
<evidence type="ECO:0000313" key="3">
    <source>
        <dbReference type="Proteomes" id="UP000639772"/>
    </source>
</evidence>
<dbReference type="InterPro" id="IPR026960">
    <property type="entry name" value="RVT-Znf"/>
</dbReference>
<protein>
    <recommendedName>
        <fullName evidence="1">Reverse transcriptase domain-containing protein</fullName>
    </recommendedName>
</protein>
<dbReference type="SUPFAM" id="SSF56672">
    <property type="entry name" value="DNA/RNA polymerases"/>
    <property type="match status" value="1"/>
</dbReference>
<dbReference type="Pfam" id="PF00078">
    <property type="entry name" value="RVT_1"/>
    <property type="match status" value="1"/>
</dbReference>
<dbReference type="InterPro" id="IPR000477">
    <property type="entry name" value="RT_dom"/>
</dbReference>
<evidence type="ECO:0000259" key="1">
    <source>
        <dbReference type="PROSITE" id="PS50878"/>
    </source>
</evidence>
<dbReference type="Pfam" id="PF13966">
    <property type="entry name" value="zf-RVT"/>
    <property type="match status" value="1"/>
</dbReference>
<feature type="domain" description="Reverse transcriptase" evidence="1">
    <location>
        <begin position="34"/>
        <end position="314"/>
    </location>
</feature>
<dbReference type="PANTHER" id="PTHR33116:SF80">
    <property type="entry name" value="REVERSE TRANSCRIPTASE ZINC-BINDING DOMAIN-CONTAINING PROTEIN"/>
    <property type="match status" value="1"/>
</dbReference>
<reference evidence="2 3" key="1">
    <citation type="journal article" date="2020" name="Nat. Food">
        <title>A phased Vanilla planifolia genome enables genetic improvement of flavour and production.</title>
        <authorList>
            <person name="Hasing T."/>
            <person name="Tang H."/>
            <person name="Brym M."/>
            <person name="Khazi F."/>
            <person name="Huang T."/>
            <person name="Chambers A.H."/>
        </authorList>
    </citation>
    <scope>NUCLEOTIDE SEQUENCE [LARGE SCALE GENOMIC DNA]</scope>
    <source>
        <tissue evidence="2">Leaf</tissue>
    </source>
</reference>
<evidence type="ECO:0000313" key="2">
    <source>
        <dbReference type="EMBL" id="KAG0475755.1"/>
    </source>
</evidence>
<dbReference type="EMBL" id="JADCNM010000007">
    <property type="protein sequence ID" value="KAG0475755.1"/>
    <property type="molecule type" value="Genomic_DNA"/>
</dbReference>
<dbReference type="Proteomes" id="UP000639772">
    <property type="component" value="Chromosome 7"/>
</dbReference>
<dbReference type="AlphaFoldDB" id="A0A835QSX9"/>
<accession>A0A835QSX9</accession>
<sequence>MRDSSAVGPDGFTVPFFKACWDVIGDDLTAAVNDFLVGTKLPRSAGAAWLCLIPKGSAVASLSDLRPIALCSVFGKLLSKVLANRLRPLLPSLISPEQTAFIRGRNIADNILLTQEMVHRIDRKRKAPNALFKLDIRSAFDRVSWRFLDAVLEGFGFSQLFRRLVGNSLDASWLSVLINGEPKGFFKPSCGVKQGDPLSLLLFLLAIDVLSRGLSDLVRSGKIDKFSSPRRSAPVSHTAFANDFTIFTSARKESVSNLAGLLNSFSEASALTLNPSKSIVIHGKLTPKALVRSTKSILGFRRAHLPLAHLGCSLDRGRSKSIHFQPLLEKMARRIASWKNRLLSKGGKKILINSVLTSMSAYVSAVLLPPRTIIKAVERLLSRFFWGGIDNSSRHHWAAWGKIAKPTSSGGMGIRDLGSQVMAHSAKLWWRLFNVRSPWADFIRSSYVDCRDGIRSSAGDSPGWRRMVSFRLRWLALAAWDDDPVDQTGSLLHRIRSGCCTVNRFEPNRAYTLFNNLLHPPRQLSFQNDLLWHRLIPEKVSIFLWRLHHAALPFPKALNRIGISLVSKCPFCSNRDEPDHLFWSCSISRPIWTWFEVKLDVPHSSSTDISSWWAFKTQISSLAFTIPAFICWTVWKAWNAATISGLTVSASAPFLETQHLLRRAYLARRRKDNMLENYSLSLLGLF</sequence>
<organism evidence="2 3">
    <name type="scientific">Vanilla planifolia</name>
    <name type="common">Vanilla</name>
    <dbReference type="NCBI Taxonomy" id="51239"/>
    <lineage>
        <taxon>Eukaryota</taxon>
        <taxon>Viridiplantae</taxon>
        <taxon>Streptophyta</taxon>
        <taxon>Embryophyta</taxon>
        <taxon>Tracheophyta</taxon>
        <taxon>Spermatophyta</taxon>
        <taxon>Magnoliopsida</taxon>
        <taxon>Liliopsida</taxon>
        <taxon>Asparagales</taxon>
        <taxon>Orchidaceae</taxon>
        <taxon>Vanilloideae</taxon>
        <taxon>Vanilleae</taxon>
        <taxon>Vanilla</taxon>
    </lineage>
</organism>
<dbReference type="PANTHER" id="PTHR33116">
    <property type="entry name" value="REVERSE TRANSCRIPTASE ZINC-BINDING DOMAIN-CONTAINING PROTEIN-RELATED-RELATED"/>
    <property type="match status" value="1"/>
</dbReference>
<name>A0A835QSX9_VANPL</name>
<dbReference type="CDD" id="cd01650">
    <property type="entry name" value="RT_nLTR_like"/>
    <property type="match status" value="1"/>
</dbReference>
<dbReference type="PROSITE" id="PS50878">
    <property type="entry name" value="RT_POL"/>
    <property type="match status" value="1"/>
</dbReference>
<dbReference type="OrthoDB" id="668162at2759"/>
<proteinExistence type="predicted"/>
<dbReference type="InterPro" id="IPR043502">
    <property type="entry name" value="DNA/RNA_pol_sf"/>
</dbReference>
<comment type="caution">
    <text evidence="2">The sequence shown here is derived from an EMBL/GenBank/DDBJ whole genome shotgun (WGS) entry which is preliminary data.</text>
</comment>